<keyword evidence="3" id="KW-0064">Aspartyl protease</keyword>
<dbReference type="RefSeq" id="WP_379867195.1">
    <property type="nucleotide sequence ID" value="NZ_JBHTBW010000066.1"/>
</dbReference>
<dbReference type="InterPro" id="IPR023430">
    <property type="entry name" value="Pept_HybD-like_dom_sf"/>
</dbReference>
<dbReference type="Proteomes" id="UP001596500">
    <property type="component" value="Unassembled WGS sequence"/>
</dbReference>
<dbReference type="NCBIfam" id="TIGR00072">
    <property type="entry name" value="hydrog_prot"/>
    <property type="match status" value="1"/>
</dbReference>
<dbReference type="Gene3D" id="3.40.50.1450">
    <property type="entry name" value="HybD-like"/>
    <property type="match status" value="1"/>
</dbReference>
<accession>A0ABW2RPV3</accession>
<reference evidence="6" key="1">
    <citation type="journal article" date="2019" name="Int. J. Syst. Evol. Microbiol.">
        <title>The Global Catalogue of Microorganisms (GCM) 10K type strain sequencing project: providing services to taxonomists for standard genome sequencing and annotation.</title>
        <authorList>
            <consortium name="The Broad Institute Genomics Platform"/>
            <consortium name="The Broad Institute Genome Sequencing Center for Infectious Disease"/>
            <person name="Wu L."/>
            <person name="Ma J."/>
        </authorList>
    </citation>
    <scope>NUCLEOTIDE SEQUENCE [LARGE SCALE GENOMIC DNA]</scope>
    <source>
        <strain evidence="6">CGMCC 1.12942</strain>
    </source>
</reference>
<dbReference type="PANTHER" id="PTHR30302:SF1">
    <property type="entry name" value="HYDROGENASE 2 MATURATION PROTEASE"/>
    <property type="match status" value="1"/>
</dbReference>
<comment type="similarity">
    <text evidence="1">Belongs to the peptidase A31 family.</text>
</comment>
<dbReference type="EMBL" id="JBHTBW010000066">
    <property type="protein sequence ID" value="MFC7442966.1"/>
    <property type="molecule type" value="Genomic_DNA"/>
</dbReference>
<evidence type="ECO:0000313" key="6">
    <source>
        <dbReference type="Proteomes" id="UP001596500"/>
    </source>
</evidence>
<dbReference type="CDD" id="cd00518">
    <property type="entry name" value="H2MP"/>
    <property type="match status" value="1"/>
</dbReference>
<gene>
    <name evidence="5" type="ORF">ACFQNG_18005</name>
</gene>
<keyword evidence="6" id="KW-1185">Reference proteome</keyword>
<protein>
    <submittedName>
        <fullName evidence="5">Hydrogenase maturation protease</fullName>
    </submittedName>
</protein>
<evidence type="ECO:0000256" key="3">
    <source>
        <dbReference type="ARBA" id="ARBA00022750"/>
    </source>
</evidence>
<organism evidence="5 6">
    <name type="scientific">Laceyella putida</name>
    <dbReference type="NCBI Taxonomy" id="110101"/>
    <lineage>
        <taxon>Bacteria</taxon>
        <taxon>Bacillati</taxon>
        <taxon>Bacillota</taxon>
        <taxon>Bacilli</taxon>
        <taxon>Bacillales</taxon>
        <taxon>Thermoactinomycetaceae</taxon>
        <taxon>Laceyella</taxon>
    </lineage>
</organism>
<dbReference type="PANTHER" id="PTHR30302">
    <property type="entry name" value="HYDROGENASE 1 MATURATION PROTEASE"/>
    <property type="match status" value="1"/>
</dbReference>
<sequence>MTRFVVLGMGNRLMMDDGIGVYIVEELQKQNKDESVKYIVGETDIDFCLDVIENTSYLIVIDAVKTGKEPGEISIYSLDEMPLMNLGFSSHNLHFFHFLYHKKQRIKGILIGIEPFQIDFNLGLSSILNNRFHQVMINVKRQIQKVKETAFS</sequence>
<evidence type="ECO:0000313" key="5">
    <source>
        <dbReference type="EMBL" id="MFC7442966.1"/>
    </source>
</evidence>
<evidence type="ECO:0000256" key="1">
    <source>
        <dbReference type="ARBA" id="ARBA00006814"/>
    </source>
</evidence>
<evidence type="ECO:0000256" key="2">
    <source>
        <dbReference type="ARBA" id="ARBA00022670"/>
    </source>
</evidence>
<dbReference type="InterPro" id="IPR000671">
    <property type="entry name" value="Peptidase_A31"/>
</dbReference>
<comment type="caution">
    <text evidence="5">The sequence shown here is derived from an EMBL/GenBank/DDBJ whole genome shotgun (WGS) entry which is preliminary data.</text>
</comment>
<dbReference type="SUPFAM" id="SSF53163">
    <property type="entry name" value="HybD-like"/>
    <property type="match status" value="1"/>
</dbReference>
<proteinExistence type="inferred from homology"/>
<dbReference type="GO" id="GO:0008233">
    <property type="term" value="F:peptidase activity"/>
    <property type="evidence" value="ECO:0007669"/>
    <property type="project" value="UniProtKB-KW"/>
</dbReference>
<keyword evidence="2 5" id="KW-0645">Protease</keyword>
<name>A0ABW2RPV3_9BACL</name>
<dbReference type="PRINTS" id="PR00446">
    <property type="entry name" value="HYDRGNUPTAKE"/>
</dbReference>
<dbReference type="GO" id="GO:0006508">
    <property type="term" value="P:proteolysis"/>
    <property type="evidence" value="ECO:0007669"/>
    <property type="project" value="UniProtKB-KW"/>
</dbReference>
<dbReference type="Pfam" id="PF01750">
    <property type="entry name" value="HycI"/>
    <property type="match status" value="1"/>
</dbReference>
<keyword evidence="4" id="KW-0378">Hydrolase</keyword>
<evidence type="ECO:0000256" key="4">
    <source>
        <dbReference type="ARBA" id="ARBA00022801"/>
    </source>
</evidence>